<feature type="domain" description="Ig-like" evidence="5">
    <location>
        <begin position="225"/>
        <end position="297"/>
    </location>
</feature>
<dbReference type="OMA" id="THGSWNI"/>
<dbReference type="AlphaFoldDB" id="A0A3P8SRE0"/>
<comment type="function">
    <text evidence="3">Most highly expressed siglec (sialic acid-binding immunoglobulin-like lectin) on B-cells that plays a role in various aspects of B-cell biology including differentiation, antigen presentation, and trafficking to bone marrow. Binds to alpha 2,6-linked sialic acid residues of surface molecules such as CD22 itself, CD45 and IgM in a cis configuration. Can also bind to ligands on other cells as an adhesion molecule in a trans configuration. Acts as an inhibitory coreceptor on the surface of B-cells and inhibits B-cell receptor induced signaling, characterized by inhibition of the calcium mobilization and cellular activation. Mechanistically, the immunoreceptor tyrosine-based inhibitory motif domain is phosphorylated by the Src kinase LYN, which in turn leads to the recruitment of the protein tyrosine phosphatase 1/PTPN6, leading to the negative regulation of BCR signaling. If this negative signaling from is of sufficient strength, apoptosis of the B-cell can be induced.</text>
</comment>
<reference evidence="6 7" key="1">
    <citation type="submission" date="2018-03" db="EMBL/GenBank/DDBJ databases">
        <title>Finding Nemo's genes: A chromosome-scale reference assembly of the genome of the orange clownfish Amphiprion percula.</title>
        <authorList>
            <person name="Lehmann R."/>
        </authorList>
    </citation>
    <scope>NUCLEOTIDE SEQUENCE</scope>
</reference>
<dbReference type="SUPFAM" id="SSF48726">
    <property type="entry name" value="Immunoglobulin"/>
    <property type="match status" value="3"/>
</dbReference>
<dbReference type="PANTHER" id="PTHR46013:SF4">
    <property type="entry name" value="B-CELL RECEPTOR CD22-RELATED"/>
    <property type="match status" value="1"/>
</dbReference>
<evidence type="ECO:0000259" key="5">
    <source>
        <dbReference type="PROSITE" id="PS50835"/>
    </source>
</evidence>
<keyword evidence="7" id="KW-1185">Reference proteome</keyword>
<evidence type="ECO:0000256" key="3">
    <source>
        <dbReference type="ARBA" id="ARBA00045430"/>
    </source>
</evidence>
<dbReference type="InterPro" id="IPR003598">
    <property type="entry name" value="Ig_sub2"/>
</dbReference>
<evidence type="ECO:0000256" key="2">
    <source>
        <dbReference type="ARBA" id="ARBA00041781"/>
    </source>
</evidence>
<feature type="domain" description="Ig-like" evidence="5">
    <location>
        <begin position="304"/>
        <end position="385"/>
    </location>
</feature>
<dbReference type="InterPro" id="IPR007110">
    <property type="entry name" value="Ig-like_dom"/>
</dbReference>
<organism evidence="6 7">
    <name type="scientific">Amphiprion percula</name>
    <name type="common">Orange clownfish</name>
    <name type="synonym">Lutjanus percula</name>
    <dbReference type="NCBI Taxonomy" id="161767"/>
    <lineage>
        <taxon>Eukaryota</taxon>
        <taxon>Metazoa</taxon>
        <taxon>Chordata</taxon>
        <taxon>Craniata</taxon>
        <taxon>Vertebrata</taxon>
        <taxon>Euteleostomi</taxon>
        <taxon>Actinopterygii</taxon>
        <taxon>Neopterygii</taxon>
        <taxon>Teleostei</taxon>
        <taxon>Neoteleostei</taxon>
        <taxon>Acanthomorphata</taxon>
        <taxon>Ovalentaria</taxon>
        <taxon>Pomacentridae</taxon>
        <taxon>Amphiprion</taxon>
    </lineage>
</organism>
<dbReference type="Proteomes" id="UP000265080">
    <property type="component" value="Chromosome 3"/>
</dbReference>
<evidence type="ECO:0000313" key="7">
    <source>
        <dbReference type="Proteomes" id="UP000265080"/>
    </source>
</evidence>
<protein>
    <recommendedName>
        <fullName evidence="1">B-cell receptor CD22</fullName>
    </recommendedName>
    <alternativeName>
        <fullName evidence="2">Sialic acid-binding Ig-like lectin 2</fullName>
    </alternativeName>
</protein>
<evidence type="ECO:0000256" key="4">
    <source>
        <dbReference type="ARBA" id="ARBA00046458"/>
    </source>
</evidence>
<accession>A0A3P8SRE0</accession>
<dbReference type="Gene3D" id="2.60.40.10">
    <property type="entry name" value="Immunoglobulins"/>
    <property type="match status" value="3"/>
</dbReference>
<dbReference type="Pfam" id="PF13895">
    <property type="entry name" value="Ig_2"/>
    <property type="match status" value="2"/>
</dbReference>
<dbReference type="Pfam" id="PF24518">
    <property type="entry name" value="Ig_CD22"/>
    <property type="match status" value="1"/>
</dbReference>
<sequence length="394" mass="43793">MSVSKVWISPLTPEELIIFSDVLCVSVVQGDTDYRVTYSSTQICALQGSAVDIRCTYTYPSRIKEKVTVVEEAVWFTKMNRDEPIDLMTDSQFAGRVQYRCDKNSCTLKITDLRNSDSAEYKFMFRTNQPGWIMIGSPGVTLSVTALQVKVTDTSFWYPSWAEVTCSSSCHLSDHGFYVWYMNGETLHTKTPSTDKYFEKSDSIACAVKRYENFPSPSLYPSKLPSMSVSPSGEIVEGSSVTLTCSSDANPEAENTLYKGNQSLPLGSGGTYHFTSISSEDRGFYDCKSDDQSVSLFMDVLYAPKLLSVSVNPSAETVEGSSVNLTCSSDANPAATYTWYKEDEDSPLYSGQIFTITDFRAEHSGNYYCEAQNTRGRHNSTVYLNVASSKLQLT</sequence>
<reference evidence="6" key="2">
    <citation type="submission" date="2025-08" db="UniProtKB">
        <authorList>
            <consortium name="Ensembl"/>
        </authorList>
    </citation>
    <scope>IDENTIFICATION</scope>
</reference>
<name>A0A3P8SRE0_AMPPE</name>
<dbReference type="InterPro" id="IPR013783">
    <property type="entry name" value="Ig-like_fold"/>
</dbReference>
<reference evidence="6" key="3">
    <citation type="submission" date="2025-09" db="UniProtKB">
        <authorList>
            <consortium name="Ensembl"/>
        </authorList>
    </citation>
    <scope>IDENTIFICATION</scope>
</reference>
<dbReference type="GeneTree" id="ENSGT01010000222294"/>
<dbReference type="PANTHER" id="PTHR46013">
    <property type="entry name" value="VASCULAR CELL ADHESION MOLECULE 1"/>
    <property type="match status" value="1"/>
</dbReference>
<dbReference type="InterPro" id="IPR056386">
    <property type="entry name" value="Ig_CD22"/>
</dbReference>
<dbReference type="SMART" id="SM00409">
    <property type="entry name" value="IG"/>
    <property type="match status" value="3"/>
</dbReference>
<dbReference type="InterPro" id="IPR003599">
    <property type="entry name" value="Ig_sub"/>
</dbReference>
<proteinExistence type="predicted"/>
<evidence type="ECO:0000313" key="6">
    <source>
        <dbReference type="Ensembl" id="ENSAPEP00000014794.1"/>
    </source>
</evidence>
<dbReference type="Ensembl" id="ENSAPET00000015181.1">
    <property type="protein sequence ID" value="ENSAPEP00000014794.1"/>
    <property type="gene ID" value="ENSAPEG00000010539.1"/>
</dbReference>
<dbReference type="InterPro" id="IPR036179">
    <property type="entry name" value="Ig-like_dom_sf"/>
</dbReference>
<dbReference type="PROSITE" id="PS50835">
    <property type="entry name" value="IG_LIKE"/>
    <property type="match status" value="2"/>
</dbReference>
<dbReference type="CDD" id="cd00096">
    <property type="entry name" value="Ig"/>
    <property type="match status" value="1"/>
</dbReference>
<dbReference type="SMART" id="SM00408">
    <property type="entry name" value="IGc2"/>
    <property type="match status" value="2"/>
</dbReference>
<comment type="subunit">
    <text evidence="4">Predominantly monomer of isoform CD22-beta. Also found as heterodimer of isoform CD22-beta and a shorter isoform. Interacts with PTPN6/SHP-1, LYN, SYK, PIK3R1/PIK3R2 and PLCG1 upon phosphorylation. Interacts with GRB2, INPP5D and SHC1 upon phosphorylation. May form a complex with INPP5D/SHIP, GRB2 and SHC1.</text>
</comment>
<evidence type="ECO:0000256" key="1">
    <source>
        <dbReference type="ARBA" id="ARBA00040106"/>
    </source>
</evidence>